<feature type="region of interest" description="Disordered" evidence="1">
    <location>
        <begin position="129"/>
        <end position="148"/>
    </location>
</feature>
<dbReference type="OrthoDB" id="4184983at2"/>
<gene>
    <name evidence="2" type="ORF">SAMN04489712_11242</name>
</gene>
<protein>
    <submittedName>
        <fullName evidence="2">Uncharacterized protein</fullName>
    </submittedName>
</protein>
<evidence type="ECO:0000256" key="1">
    <source>
        <dbReference type="SAM" id="MobiDB-lite"/>
    </source>
</evidence>
<keyword evidence="3" id="KW-1185">Reference proteome</keyword>
<reference evidence="3" key="1">
    <citation type="submission" date="2016-10" db="EMBL/GenBank/DDBJ databases">
        <authorList>
            <person name="Varghese N."/>
            <person name="Submissions S."/>
        </authorList>
    </citation>
    <scope>NUCLEOTIDE SEQUENCE [LARGE SCALE GENOMIC DNA]</scope>
    <source>
        <strain evidence="3">DSM 43163</strain>
    </source>
</reference>
<dbReference type="AlphaFoldDB" id="A0A1H6CZI8"/>
<dbReference type="RefSeq" id="WP_103940533.1">
    <property type="nucleotide sequence ID" value="NZ_FNVO01000012.1"/>
</dbReference>
<proteinExistence type="predicted"/>
<sequence length="148" mass="16642">MSGIDGFYWWGESPGARFPTARLKDDRYRNLAGLLTSDIQTHGAGVLDALLLVEQARGGRTDIEEWVGNSTSAYFRPDGVSITDLGPEPQTQRYSLGEVHEALIKYWEFLCPSGGERRSALEEWARSYRQEHPQTTDPQHPCLAHLPL</sequence>
<dbReference type="EMBL" id="FNVO01000012">
    <property type="protein sequence ID" value="SEG78184.1"/>
    <property type="molecule type" value="Genomic_DNA"/>
</dbReference>
<organism evidence="2 3">
    <name type="scientific">Thermomonospora echinospora</name>
    <dbReference type="NCBI Taxonomy" id="1992"/>
    <lineage>
        <taxon>Bacteria</taxon>
        <taxon>Bacillati</taxon>
        <taxon>Actinomycetota</taxon>
        <taxon>Actinomycetes</taxon>
        <taxon>Streptosporangiales</taxon>
        <taxon>Thermomonosporaceae</taxon>
        <taxon>Thermomonospora</taxon>
    </lineage>
</organism>
<dbReference type="Proteomes" id="UP000236723">
    <property type="component" value="Unassembled WGS sequence"/>
</dbReference>
<name>A0A1H6CZI8_9ACTN</name>
<evidence type="ECO:0000313" key="3">
    <source>
        <dbReference type="Proteomes" id="UP000236723"/>
    </source>
</evidence>
<evidence type="ECO:0000313" key="2">
    <source>
        <dbReference type="EMBL" id="SEG78184.1"/>
    </source>
</evidence>
<accession>A0A1H6CZI8</accession>